<proteinExistence type="inferred from homology"/>
<feature type="transmembrane region" description="Helical" evidence="7">
    <location>
        <begin position="115"/>
        <end position="137"/>
    </location>
</feature>
<keyword evidence="7" id="KW-0472">Membrane</keyword>
<dbReference type="Pfam" id="PF03918">
    <property type="entry name" value="CcmH"/>
    <property type="match status" value="1"/>
</dbReference>
<dbReference type="InterPro" id="IPR051263">
    <property type="entry name" value="C-type_cytochrome_biogenesis"/>
</dbReference>
<evidence type="ECO:0000256" key="1">
    <source>
        <dbReference type="ARBA" id="ARBA00010342"/>
    </source>
</evidence>
<evidence type="ECO:0000259" key="9">
    <source>
        <dbReference type="Pfam" id="PF03918"/>
    </source>
</evidence>
<dbReference type="InterPro" id="IPR005616">
    <property type="entry name" value="CcmH/CycL/Ccl2/NrfF_N"/>
</dbReference>
<dbReference type="Proteomes" id="UP000646745">
    <property type="component" value="Unassembled WGS sequence"/>
</dbReference>
<dbReference type="EMBL" id="BMZI01000004">
    <property type="protein sequence ID" value="GHB20731.1"/>
    <property type="molecule type" value="Genomic_DNA"/>
</dbReference>
<feature type="compositionally biased region" description="Low complexity" evidence="8">
    <location>
        <begin position="166"/>
        <end position="183"/>
    </location>
</feature>
<evidence type="ECO:0000256" key="7">
    <source>
        <dbReference type="RuleBase" id="RU364112"/>
    </source>
</evidence>
<accession>A0ABQ3E1F9</accession>
<keyword evidence="6 7" id="KW-0408">Iron</keyword>
<evidence type="ECO:0000256" key="3">
    <source>
        <dbReference type="ARBA" id="ARBA00022723"/>
    </source>
</evidence>
<evidence type="ECO:0000256" key="8">
    <source>
        <dbReference type="SAM" id="MobiDB-lite"/>
    </source>
</evidence>
<dbReference type="Gene3D" id="1.10.8.640">
    <property type="entry name" value="Cytochrome C biogenesis protein"/>
    <property type="match status" value="1"/>
</dbReference>
<keyword evidence="5" id="KW-0201">Cytochrome c-type biogenesis</keyword>
<keyword evidence="3 7" id="KW-0479">Metal-binding</keyword>
<keyword evidence="7" id="KW-1133">Transmembrane helix</keyword>
<gene>
    <name evidence="10" type="ORF">GCM10009038_19380</name>
</gene>
<organism evidence="10 11">
    <name type="scientific">Salinicola rhizosphaerae</name>
    <dbReference type="NCBI Taxonomy" id="1443141"/>
    <lineage>
        <taxon>Bacteria</taxon>
        <taxon>Pseudomonadati</taxon>
        <taxon>Pseudomonadota</taxon>
        <taxon>Gammaproteobacteria</taxon>
        <taxon>Oceanospirillales</taxon>
        <taxon>Halomonadaceae</taxon>
        <taxon>Salinicola</taxon>
    </lineage>
</organism>
<dbReference type="PANTHER" id="PTHR47870">
    <property type="entry name" value="CYTOCHROME C-TYPE BIOGENESIS PROTEIN CCMH"/>
    <property type="match status" value="1"/>
</dbReference>
<dbReference type="InterPro" id="IPR038297">
    <property type="entry name" value="CcmH/CycL/NrfF/Ccl2_sf"/>
</dbReference>
<sequence>MRGSASRVWSRFGVSIGLLLVSLLMSASVSAAIEVQDFQDPALASRYADLSSRLRCPKCQNESIAASNSPISADMRARVATLLREGESDKQIESAMVSRFGDYVLYDPKLETRTWLLWGLPFALVLIGGSVIAGFVIKRRRLAQRSLDDDERDRLASLVARHRAAGSEAGEDTTAAGAEAGAGKLRARPKGEN</sequence>
<comment type="function">
    <text evidence="7">Possible subunit of a heme lyase.</text>
</comment>
<keyword evidence="11" id="KW-1185">Reference proteome</keyword>
<evidence type="ECO:0000313" key="11">
    <source>
        <dbReference type="Proteomes" id="UP000646745"/>
    </source>
</evidence>
<evidence type="ECO:0000313" key="10">
    <source>
        <dbReference type="EMBL" id="GHB20731.1"/>
    </source>
</evidence>
<evidence type="ECO:0000256" key="2">
    <source>
        <dbReference type="ARBA" id="ARBA00022617"/>
    </source>
</evidence>
<feature type="chain" id="PRO_5045000955" description="Cytochrome c-type biogenesis protein" evidence="7">
    <location>
        <begin position="32"/>
        <end position="193"/>
    </location>
</feature>
<dbReference type="CDD" id="cd16378">
    <property type="entry name" value="CcmH_N"/>
    <property type="match status" value="1"/>
</dbReference>
<protein>
    <recommendedName>
        <fullName evidence="7">Cytochrome c-type biogenesis protein</fullName>
    </recommendedName>
</protein>
<comment type="caution">
    <text evidence="10">The sequence shown here is derived from an EMBL/GenBank/DDBJ whole genome shotgun (WGS) entry which is preliminary data.</text>
</comment>
<evidence type="ECO:0000256" key="5">
    <source>
        <dbReference type="ARBA" id="ARBA00022748"/>
    </source>
</evidence>
<feature type="domain" description="CcmH/CycL/Ccl2/NrfF N-terminal" evidence="9">
    <location>
        <begin position="20"/>
        <end position="158"/>
    </location>
</feature>
<keyword evidence="2 7" id="KW-0349">Heme</keyword>
<name>A0ABQ3E1F9_9GAMM</name>
<comment type="similarity">
    <text evidence="1 7">Belongs to the CcmH/CycL/Ccl2/NrfF family.</text>
</comment>
<dbReference type="PANTHER" id="PTHR47870:SF1">
    <property type="entry name" value="CYTOCHROME C-TYPE BIOGENESIS PROTEIN CCMH"/>
    <property type="match status" value="1"/>
</dbReference>
<feature type="region of interest" description="Disordered" evidence="8">
    <location>
        <begin position="163"/>
        <end position="193"/>
    </location>
</feature>
<evidence type="ECO:0000256" key="4">
    <source>
        <dbReference type="ARBA" id="ARBA00022729"/>
    </source>
</evidence>
<keyword evidence="4 7" id="KW-0732">Signal</keyword>
<evidence type="ECO:0000256" key="6">
    <source>
        <dbReference type="ARBA" id="ARBA00023004"/>
    </source>
</evidence>
<feature type="signal peptide" evidence="7">
    <location>
        <begin position="1"/>
        <end position="31"/>
    </location>
</feature>
<keyword evidence="7" id="KW-0812">Transmembrane</keyword>
<reference evidence="11" key="1">
    <citation type="journal article" date="2019" name="Int. J. Syst. Evol. Microbiol.">
        <title>The Global Catalogue of Microorganisms (GCM) 10K type strain sequencing project: providing services to taxonomists for standard genome sequencing and annotation.</title>
        <authorList>
            <consortium name="The Broad Institute Genomics Platform"/>
            <consortium name="The Broad Institute Genome Sequencing Center for Infectious Disease"/>
            <person name="Wu L."/>
            <person name="Ma J."/>
        </authorList>
    </citation>
    <scope>NUCLEOTIDE SEQUENCE [LARGE SCALE GENOMIC DNA]</scope>
    <source>
        <strain evidence="11">KCTC 32998</strain>
    </source>
</reference>